<accession>A0A250WT33</accession>
<protein>
    <submittedName>
        <fullName evidence="1">Uncharacterized protein</fullName>
    </submittedName>
</protein>
<dbReference type="EMBL" id="BEGY01000004">
    <property type="protein sequence ID" value="GAX73680.1"/>
    <property type="molecule type" value="Genomic_DNA"/>
</dbReference>
<dbReference type="AlphaFoldDB" id="A0A250WT33"/>
<dbReference type="Proteomes" id="UP000232323">
    <property type="component" value="Unassembled WGS sequence"/>
</dbReference>
<name>A0A250WT33_9CHLO</name>
<gene>
    <name evidence="1" type="ORF">CEUSTIGMA_g1131.t1</name>
</gene>
<sequence length="229" mass="25923">MDPRVEKFFQDAQQWKCAEKAEKEASRLRKYLFKNQERRFTDREQSYLFQAVQMYVTLCIGAAEQSSTPTVASSNVSSGDGSKGISQDSAVGLLEDALKMPFTVFGTSHKKVFLRWYDKLSGILPREANNAKQTSHQIHGSLMDTEQRMRLQVIDVERSVISGLIEKMTLMSPETGETYEVEVGISLFCTPESSSHLKTVGIRFEEGEDEYVEAVYNKQRNAILILMNG</sequence>
<proteinExistence type="predicted"/>
<evidence type="ECO:0000313" key="2">
    <source>
        <dbReference type="Proteomes" id="UP000232323"/>
    </source>
</evidence>
<dbReference type="OrthoDB" id="64113at2759"/>
<reference evidence="1 2" key="1">
    <citation type="submission" date="2017-08" db="EMBL/GenBank/DDBJ databases">
        <title>Acidophilic green algal genome provides insights into adaptation to an acidic environment.</title>
        <authorList>
            <person name="Hirooka S."/>
            <person name="Hirose Y."/>
            <person name="Kanesaki Y."/>
            <person name="Higuchi S."/>
            <person name="Fujiwara T."/>
            <person name="Onuma R."/>
            <person name="Era A."/>
            <person name="Ohbayashi R."/>
            <person name="Uzuka A."/>
            <person name="Nozaki H."/>
            <person name="Yoshikawa H."/>
            <person name="Miyagishima S.Y."/>
        </authorList>
    </citation>
    <scope>NUCLEOTIDE SEQUENCE [LARGE SCALE GENOMIC DNA]</scope>
    <source>
        <strain evidence="1 2">NIES-2499</strain>
    </source>
</reference>
<evidence type="ECO:0000313" key="1">
    <source>
        <dbReference type="EMBL" id="GAX73680.1"/>
    </source>
</evidence>
<keyword evidence="2" id="KW-1185">Reference proteome</keyword>
<comment type="caution">
    <text evidence="1">The sequence shown here is derived from an EMBL/GenBank/DDBJ whole genome shotgun (WGS) entry which is preliminary data.</text>
</comment>
<organism evidence="1 2">
    <name type="scientific">Chlamydomonas eustigma</name>
    <dbReference type="NCBI Taxonomy" id="1157962"/>
    <lineage>
        <taxon>Eukaryota</taxon>
        <taxon>Viridiplantae</taxon>
        <taxon>Chlorophyta</taxon>
        <taxon>core chlorophytes</taxon>
        <taxon>Chlorophyceae</taxon>
        <taxon>CS clade</taxon>
        <taxon>Chlamydomonadales</taxon>
        <taxon>Chlamydomonadaceae</taxon>
        <taxon>Chlamydomonas</taxon>
    </lineage>
</organism>